<evidence type="ECO:0000313" key="3">
    <source>
        <dbReference type="Proteomes" id="UP001501705"/>
    </source>
</evidence>
<dbReference type="PANTHER" id="PTHR35010">
    <property type="entry name" value="BLL4672 PROTEIN-RELATED"/>
    <property type="match status" value="1"/>
</dbReference>
<evidence type="ECO:0000259" key="1">
    <source>
        <dbReference type="PROSITE" id="PS50943"/>
    </source>
</evidence>
<dbReference type="InterPro" id="IPR041413">
    <property type="entry name" value="MLTR_LBD"/>
</dbReference>
<accession>A0ABP4MZD2</accession>
<organism evidence="2 3">
    <name type="scientific">Kribbella hippodromi</name>
    <dbReference type="NCBI Taxonomy" id="434347"/>
    <lineage>
        <taxon>Bacteria</taxon>
        <taxon>Bacillati</taxon>
        <taxon>Actinomycetota</taxon>
        <taxon>Actinomycetes</taxon>
        <taxon>Propionibacteriales</taxon>
        <taxon>Kribbellaceae</taxon>
        <taxon>Kribbella</taxon>
    </lineage>
</organism>
<reference evidence="3" key="1">
    <citation type="journal article" date="2019" name="Int. J. Syst. Evol. Microbiol.">
        <title>The Global Catalogue of Microorganisms (GCM) 10K type strain sequencing project: providing services to taxonomists for standard genome sequencing and annotation.</title>
        <authorList>
            <consortium name="The Broad Institute Genomics Platform"/>
            <consortium name="The Broad Institute Genome Sequencing Center for Infectious Disease"/>
            <person name="Wu L."/>
            <person name="Ma J."/>
        </authorList>
    </citation>
    <scope>NUCLEOTIDE SEQUENCE [LARGE SCALE GENOMIC DNA]</scope>
    <source>
        <strain evidence="3">JCM 15572</strain>
    </source>
</reference>
<keyword evidence="3" id="KW-1185">Reference proteome</keyword>
<dbReference type="Proteomes" id="UP001501705">
    <property type="component" value="Unassembled WGS sequence"/>
</dbReference>
<dbReference type="Pfam" id="PF13560">
    <property type="entry name" value="HTH_31"/>
    <property type="match status" value="1"/>
</dbReference>
<dbReference type="EMBL" id="BAAAPH010000002">
    <property type="protein sequence ID" value="GAA1552895.1"/>
    <property type="molecule type" value="Genomic_DNA"/>
</dbReference>
<dbReference type="CDD" id="cd00093">
    <property type="entry name" value="HTH_XRE"/>
    <property type="match status" value="1"/>
</dbReference>
<name>A0ABP4MZD2_9ACTN</name>
<evidence type="ECO:0000313" key="2">
    <source>
        <dbReference type="EMBL" id="GAA1552895.1"/>
    </source>
</evidence>
<dbReference type="Pfam" id="PF17765">
    <property type="entry name" value="MLTR_LBD"/>
    <property type="match status" value="1"/>
</dbReference>
<dbReference type="PANTHER" id="PTHR35010:SF2">
    <property type="entry name" value="BLL4672 PROTEIN"/>
    <property type="match status" value="1"/>
</dbReference>
<sequence length="261" mass="28602">MPADVGLIEGPPRRTPGLRREEVAELAGLSAGYYARLEQGSAPHPSESVLTALARILRLTADEERHLRALAAGPGSVGAGLRADDAVPEQVSSSALRVMEMLKPRTAAIVLGRIGDVLAWNEYATRLFPGRLPTEEQHEAGRPNNARYVFCDPRSREIFSCWEKVADDTVAHLRAAAGHLVDDPGFRGLVDELLAASPEFAVRWERRDVRRHVSGEKYLNHPVLGRLTVDYEVLAVLDQPDQFLVVYGLNDVEIPESAATS</sequence>
<gene>
    <name evidence="2" type="ORF">GCM10009804_07360</name>
</gene>
<dbReference type="InterPro" id="IPR001387">
    <property type="entry name" value="Cro/C1-type_HTH"/>
</dbReference>
<feature type="domain" description="HTH cro/C1-type" evidence="1">
    <location>
        <begin position="17"/>
        <end position="65"/>
    </location>
</feature>
<proteinExistence type="predicted"/>
<dbReference type="SMART" id="SM00530">
    <property type="entry name" value="HTH_XRE"/>
    <property type="match status" value="1"/>
</dbReference>
<dbReference type="InterPro" id="IPR010982">
    <property type="entry name" value="Lambda_DNA-bd_dom_sf"/>
</dbReference>
<dbReference type="PROSITE" id="PS50943">
    <property type="entry name" value="HTH_CROC1"/>
    <property type="match status" value="1"/>
</dbReference>
<dbReference type="SUPFAM" id="SSF47413">
    <property type="entry name" value="lambda repressor-like DNA-binding domains"/>
    <property type="match status" value="1"/>
</dbReference>
<dbReference type="Gene3D" id="3.30.450.180">
    <property type="match status" value="1"/>
</dbReference>
<dbReference type="Gene3D" id="1.10.260.40">
    <property type="entry name" value="lambda repressor-like DNA-binding domains"/>
    <property type="match status" value="1"/>
</dbReference>
<comment type="caution">
    <text evidence="2">The sequence shown here is derived from an EMBL/GenBank/DDBJ whole genome shotgun (WGS) entry which is preliminary data.</text>
</comment>
<protein>
    <submittedName>
        <fullName evidence="2">Helix-turn-helix transcriptional regulator</fullName>
    </submittedName>
</protein>